<reference evidence="6 7" key="1">
    <citation type="submission" date="2016-03" db="EMBL/GenBank/DDBJ databases">
        <authorList>
            <person name="Devillers H."/>
        </authorList>
    </citation>
    <scope>NUCLEOTIDE SEQUENCE [LARGE SCALE GENOMIC DNA]</scope>
    <source>
        <strain evidence="6">CBS 10888</strain>
    </source>
</reference>
<dbReference type="Pfam" id="PF12265">
    <property type="entry name" value="CAF1C_H4-bd"/>
    <property type="match status" value="1"/>
</dbReference>
<accession>A0A1G4J553</accession>
<dbReference type="STRING" id="1266660.A0A1G4J553"/>
<dbReference type="GO" id="GO:0005737">
    <property type="term" value="C:cytoplasm"/>
    <property type="evidence" value="ECO:0007669"/>
    <property type="project" value="EnsemblFungi"/>
</dbReference>
<evidence type="ECO:0000259" key="5">
    <source>
        <dbReference type="Pfam" id="PF12265"/>
    </source>
</evidence>
<evidence type="ECO:0000313" key="7">
    <source>
        <dbReference type="Proteomes" id="UP000190274"/>
    </source>
</evidence>
<keyword evidence="1 4" id="KW-0853">WD repeat</keyword>
<organism evidence="6 7">
    <name type="scientific">Lachancea dasiensis</name>
    <dbReference type="NCBI Taxonomy" id="1072105"/>
    <lineage>
        <taxon>Eukaryota</taxon>
        <taxon>Fungi</taxon>
        <taxon>Dikarya</taxon>
        <taxon>Ascomycota</taxon>
        <taxon>Saccharomycotina</taxon>
        <taxon>Saccharomycetes</taxon>
        <taxon>Saccharomycetales</taxon>
        <taxon>Saccharomycetaceae</taxon>
        <taxon>Lachancea</taxon>
    </lineage>
</organism>
<dbReference type="InterPro" id="IPR015943">
    <property type="entry name" value="WD40/YVTN_repeat-like_dom_sf"/>
</dbReference>
<dbReference type="GO" id="GO:0000786">
    <property type="term" value="C:nucleosome"/>
    <property type="evidence" value="ECO:0007669"/>
    <property type="project" value="EnsemblFungi"/>
</dbReference>
<proteinExistence type="predicted"/>
<dbReference type="GO" id="GO:0042393">
    <property type="term" value="F:histone binding"/>
    <property type="evidence" value="ECO:0007669"/>
    <property type="project" value="EnsemblFungi"/>
</dbReference>
<dbReference type="Pfam" id="PF00400">
    <property type="entry name" value="WD40"/>
    <property type="match status" value="3"/>
</dbReference>
<dbReference type="OrthoDB" id="427795at2759"/>
<evidence type="ECO:0000256" key="4">
    <source>
        <dbReference type="PROSITE-ProRule" id="PRU00221"/>
    </source>
</evidence>
<keyword evidence="3" id="KW-0156">Chromatin regulator</keyword>
<dbReference type="InterPro" id="IPR036322">
    <property type="entry name" value="WD40_repeat_dom_sf"/>
</dbReference>
<name>A0A1G4J553_9SACH</name>
<dbReference type="PANTHER" id="PTHR22850">
    <property type="entry name" value="WD40 REPEAT FAMILY"/>
    <property type="match status" value="1"/>
</dbReference>
<dbReference type="EMBL" id="LT598454">
    <property type="protein sequence ID" value="SCU84897.1"/>
    <property type="molecule type" value="Genomic_DNA"/>
</dbReference>
<dbReference type="SUPFAM" id="SSF50978">
    <property type="entry name" value="WD40 repeat-like"/>
    <property type="match status" value="1"/>
</dbReference>
<evidence type="ECO:0000313" key="6">
    <source>
        <dbReference type="EMBL" id="SCU84897.1"/>
    </source>
</evidence>
<dbReference type="Proteomes" id="UP000190274">
    <property type="component" value="Chromosome D"/>
</dbReference>
<dbReference type="InterPro" id="IPR001680">
    <property type="entry name" value="WD40_rpt"/>
</dbReference>
<dbReference type="GO" id="GO:0006335">
    <property type="term" value="P:DNA replication-dependent chromatin assembly"/>
    <property type="evidence" value="ECO:0007669"/>
    <property type="project" value="EnsemblFungi"/>
</dbReference>
<dbReference type="PROSITE" id="PS50082">
    <property type="entry name" value="WD_REPEATS_2"/>
    <property type="match status" value="1"/>
</dbReference>
<dbReference type="GO" id="GO:0005634">
    <property type="term" value="C:nucleus"/>
    <property type="evidence" value="ECO:0007669"/>
    <property type="project" value="EnsemblFungi"/>
</dbReference>
<gene>
    <name evidence="6" type="ORF">LADA_0D04500G</name>
</gene>
<keyword evidence="7" id="KW-1185">Reference proteome</keyword>
<evidence type="ECO:0000256" key="3">
    <source>
        <dbReference type="ARBA" id="ARBA00022853"/>
    </source>
</evidence>
<dbReference type="InterPro" id="IPR022052">
    <property type="entry name" value="Histone-bd_RBBP4-like_N"/>
</dbReference>
<feature type="repeat" description="WD" evidence="4">
    <location>
        <begin position="384"/>
        <end position="417"/>
    </location>
</feature>
<protein>
    <submittedName>
        <fullName evidence="6">LADA_0D04500g1_1</fullName>
    </submittedName>
</protein>
<dbReference type="SMART" id="SM00320">
    <property type="entry name" value="WD40"/>
    <property type="match status" value="6"/>
</dbReference>
<dbReference type="InterPro" id="IPR050459">
    <property type="entry name" value="WD_repeat_RBAP46/RBAP48/MSI1"/>
</dbReference>
<dbReference type="AlphaFoldDB" id="A0A1G4J553"/>
<dbReference type="Gene3D" id="2.130.10.10">
    <property type="entry name" value="YVTN repeat-like/Quinoprotein amine dehydrogenase"/>
    <property type="match status" value="1"/>
</dbReference>
<evidence type="ECO:0000256" key="2">
    <source>
        <dbReference type="ARBA" id="ARBA00022737"/>
    </source>
</evidence>
<keyword evidence="2" id="KW-0677">Repeat</keyword>
<sequence>MADTSTGHSESGTGGSIDELRQQRYTRWKKNSKLLYEYLNTNSTKWPSLTCQIFPDLDTIGDSHRILLSSFTSSQIPEDESLYVAKLSSMRHLSWSSLNNFDMDEMEFKIDNSLKLPPKNLAENLRIKFPAGDCNRARYCPSNPDIIGAASSSGSVYVFDKTKHGSTRQKLISGAFTSDSDYQIHCQLATSVDLSLNEATNLAWNWQRQGLLATTHGHGQLCVWNLEKYNKSSPILTDTHFQAQVDAEGTNDCSWMVNHDSILATCGEGNVLQVLDIRTDRPSQLHPGDNKKFHTGGINACQFNLYNDLMLCSADSAGTINLWDVRDSTQPLKSWTHGDGSVSTLQWSPHNPTIVATAGQDDGLVRLWDCSQSAERDQNLVFTHGGHMLGVNDISWDPNEPWMLCSVANDNSVQLWSPSKNLVDVGG</sequence>
<feature type="domain" description="Histone-binding protein RBBP4-like N-terminal" evidence="5">
    <location>
        <begin position="24"/>
        <end position="90"/>
    </location>
</feature>
<dbReference type="GO" id="GO:0033186">
    <property type="term" value="C:CAF-1 complex"/>
    <property type="evidence" value="ECO:0007669"/>
    <property type="project" value="EnsemblFungi"/>
</dbReference>
<evidence type="ECO:0000256" key="1">
    <source>
        <dbReference type="ARBA" id="ARBA00022574"/>
    </source>
</evidence>